<feature type="domain" description="Beta-galactosidase" evidence="10">
    <location>
        <begin position="332"/>
        <end position="511"/>
    </location>
</feature>
<dbReference type="Pfam" id="PF10435">
    <property type="entry name" value="BetaGal_dom2"/>
    <property type="match status" value="1"/>
</dbReference>
<organism evidence="11 12">
    <name type="scientific">Talaromyces proteolyticus</name>
    <dbReference type="NCBI Taxonomy" id="1131652"/>
    <lineage>
        <taxon>Eukaryota</taxon>
        <taxon>Fungi</taxon>
        <taxon>Dikarya</taxon>
        <taxon>Ascomycota</taxon>
        <taxon>Pezizomycotina</taxon>
        <taxon>Eurotiomycetes</taxon>
        <taxon>Eurotiomycetidae</taxon>
        <taxon>Eurotiales</taxon>
        <taxon>Trichocomaceae</taxon>
        <taxon>Talaromyces</taxon>
        <taxon>Talaromyces sect. Bacilispori</taxon>
    </lineage>
</organism>
<evidence type="ECO:0000256" key="1">
    <source>
        <dbReference type="ARBA" id="ARBA00001412"/>
    </source>
</evidence>
<dbReference type="FunFam" id="2.102.20.10:FF:000001">
    <property type="entry name" value="Beta-galactosidase A"/>
    <property type="match status" value="1"/>
</dbReference>
<evidence type="ECO:0000313" key="12">
    <source>
        <dbReference type="Proteomes" id="UP001201262"/>
    </source>
</evidence>
<dbReference type="Pfam" id="PF13363">
    <property type="entry name" value="BetaGal_dom3"/>
    <property type="match status" value="1"/>
</dbReference>
<accession>A0AAD4PSH9</accession>
<proteinExistence type="inferred from homology"/>
<comment type="catalytic activity">
    <reaction evidence="1 8">
        <text>Hydrolysis of terminal non-reducing beta-D-galactose residues in beta-D-galactosides.</text>
        <dbReference type="EC" id="3.2.1.23"/>
    </reaction>
</comment>
<evidence type="ECO:0000256" key="2">
    <source>
        <dbReference type="ARBA" id="ARBA00009809"/>
    </source>
</evidence>
<dbReference type="Gene3D" id="3.20.20.80">
    <property type="entry name" value="Glycosidases"/>
    <property type="match status" value="1"/>
</dbReference>
<keyword evidence="7 8" id="KW-0326">Glycosidase</keyword>
<dbReference type="RefSeq" id="XP_046065407.1">
    <property type="nucleotide sequence ID" value="XM_046212819.1"/>
</dbReference>
<gene>
    <name evidence="11" type="ORF">BGW36DRAFT_330707</name>
</gene>
<protein>
    <recommendedName>
        <fullName evidence="3 8">Beta-galactosidase</fullName>
        <ecNumber evidence="3 8">3.2.1.23</ecNumber>
    </recommendedName>
</protein>
<dbReference type="FunFam" id="3.20.20.80:FF:000040">
    <property type="entry name" value="Beta-galactosidase A"/>
    <property type="match status" value="1"/>
</dbReference>
<dbReference type="SUPFAM" id="SSF51445">
    <property type="entry name" value="(Trans)glycosidases"/>
    <property type="match status" value="1"/>
</dbReference>
<comment type="similarity">
    <text evidence="2 9">Belongs to the glycosyl hydrolase 35 family.</text>
</comment>
<evidence type="ECO:0000256" key="6">
    <source>
        <dbReference type="ARBA" id="ARBA00023180"/>
    </source>
</evidence>
<evidence type="ECO:0000256" key="5">
    <source>
        <dbReference type="ARBA" id="ARBA00022801"/>
    </source>
</evidence>
<keyword evidence="6" id="KW-0325">Glycoprotein</keyword>
<dbReference type="EC" id="3.2.1.23" evidence="3 8"/>
<dbReference type="GeneID" id="70243106"/>
<dbReference type="SUPFAM" id="SSF51011">
    <property type="entry name" value="Glycosyl hydrolase domain"/>
    <property type="match status" value="1"/>
</dbReference>
<dbReference type="InterPro" id="IPR008979">
    <property type="entry name" value="Galactose-bd-like_sf"/>
</dbReference>
<dbReference type="PANTHER" id="PTHR23421">
    <property type="entry name" value="BETA-GALACTOSIDASE RELATED"/>
    <property type="match status" value="1"/>
</dbReference>
<sequence length="938" mass="102700">MLLSGEFHPWRLPVPSLWLDIFQKIKALGFSATSFYVHWALLEGEPGVYRADGAFDLAPFFEAAAEAGIYLLARPGPYIQAESFGGGFPGWIERMTGSLRTNDSGFLDSFHTYYSNTTSVISKFQISNGGPVILLQPENEYSVSQSDFEPTYMQYIMDEARSNGIVVPFISNDAGPYGNDAPGSGVGAVDVYGHDYYPLGFSCSNPDNWTAFTFPDNFYQLHESQSPTTPYSLVEFQGGSMDGWGGSGFDGCAQMVGTEAERLWYKNNVAAGASFFSIYMIYGGTNWGNVGYPNGYTSYDYGAAITEARTVDRDKYSELKLLGNFLKVSPTYLDVQPSNNTISVANTTDISVSPLTGRTSNSSFWVIRHSDYTSTDNTSYTITFPTSNGTVNLPQLGGALSLLGRDSKILVTDYPLGNINLLYSTAELFTWKEFSEYTVVVLYGDIGEHEELAIGLSNPNITVLEGDSSTIRYQYAGNQTILSWDITGSRLLVKAGNIYFFLLDRSSAYNFWVPQLVTSETTHNYTSDTTVASSIVLSAGYMVRTARLQGDELHIAADFNATTTVEIFGAPASANSLYINGQKQQFTKDSQGFWTTTVIFEMPNFILPDLTQLHWFSIDSLPELQSSYNDSGWTDAILSSTSNVDYGLSTPKSLFSSDYGYHVGFLLYRGYFTANGQETQLNLTTQGGSVFETAVWINDTFVGSYQQNSPYLLSLPTLQSGSTYVITIVIETLGIEEGSRAPRGVIDYSLDGGHSQSDISWKLTGNLGGEQYIDLARGPLNEGGLYAERQGLHLPSPPVNDSTYSWGNSTPFNGIESAGIGFWTAQLPLDLPSGYDIPLSFQFDEGSISGGEYRAQLYVNGFQFGKYAPSVGPQTTFPVPQGILNYNGDNWLAISIFAYNSSGGCLNTLKLVNNTVAISPIVVELADQPVYTKRANAY</sequence>
<dbReference type="InterPro" id="IPR017853">
    <property type="entry name" value="GH"/>
</dbReference>
<dbReference type="InterPro" id="IPR025300">
    <property type="entry name" value="BetaGal_jelly_roll_dom"/>
</dbReference>
<dbReference type="Proteomes" id="UP001201262">
    <property type="component" value="Unassembled WGS sequence"/>
</dbReference>
<evidence type="ECO:0000256" key="3">
    <source>
        <dbReference type="ARBA" id="ARBA00012756"/>
    </source>
</evidence>
<dbReference type="InterPro" id="IPR019801">
    <property type="entry name" value="Glyco_hydro_35_CS"/>
</dbReference>
<dbReference type="InterPro" id="IPR036833">
    <property type="entry name" value="BetaGal_dom3_sf"/>
</dbReference>
<dbReference type="PRINTS" id="PR00742">
    <property type="entry name" value="GLHYDRLASE35"/>
</dbReference>
<dbReference type="Pfam" id="PF13364">
    <property type="entry name" value="BetaGal_ABD2"/>
    <property type="match status" value="2"/>
</dbReference>
<keyword evidence="4" id="KW-0732">Signal</keyword>
<evidence type="ECO:0000256" key="8">
    <source>
        <dbReference type="RuleBase" id="RU000675"/>
    </source>
</evidence>
<dbReference type="Gene3D" id="2.102.20.10">
    <property type="entry name" value="Beta-galactosidase, domain 2"/>
    <property type="match status" value="1"/>
</dbReference>
<dbReference type="Gene3D" id="2.60.120.260">
    <property type="entry name" value="Galactose-binding domain-like"/>
    <property type="match status" value="2"/>
</dbReference>
<reference evidence="11" key="1">
    <citation type="submission" date="2021-12" db="EMBL/GenBank/DDBJ databases">
        <title>Convergent genome expansion in fungi linked to evolution of root-endophyte symbiosis.</title>
        <authorList>
            <consortium name="DOE Joint Genome Institute"/>
            <person name="Ke Y.-H."/>
            <person name="Bonito G."/>
            <person name="Liao H.-L."/>
            <person name="Looney B."/>
            <person name="Rojas-Flechas A."/>
            <person name="Nash J."/>
            <person name="Hameed K."/>
            <person name="Schadt C."/>
            <person name="Martin F."/>
            <person name="Crous P.W."/>
            <person name="Miettinen O."/>
            <person name="Magnuson J.K."/>
            <person name="Labbe J."/>
            <person name="Jacobson D."/>
            <person name="Doktycz M.J."/>
            <person name="Veneault-Fourrey C."/>
            <person name="Kuo A."/>
            <person name="Mondo S."/>
            <person name="Calhoun S."/>
            <person name="Riley R."/>
            <person name="Ohm R."/>
            <person name="LaButti K."/>
            <person name="Andreopoulos B."/>
            <person name="Pangilinan J."/>
            <person name="Nolan M."/>
            <person name="Tritt A."/>
            <person name="Clum A."/>
            <person name="Lipzen A."/>
            <person name="Daum C."/>
            <person name="Barry K."/>
            <person name="Grigoriev I.V."/>
            <person name="Vilgalys R."/>
        </authorList>
    </citation>
    <scope>NUCLEOTIDE SEQUENCE</scope>
    <source>
        <strain evidence="11">PMI_201</strain>
    </source>
</reference>
<dbReference type="EMBL" id="JAJTJA010000016">
    <property type="protein sequence ID" value="KAH8688981.1"/>
    <property type="molecule type" value="Genomic_DNA"/>
</dbReference>
<dbReference type="InterPro" id="IPR031330">
    <property type="entry name" value="Gly_Hdrlase_35_cat"/>
</dbReference>
<evidence type="ECO:0000313" key="11">
    <source>
        <dbReference type="EMBL" id="KAH8688981.1"/>
    </source>
</evidence>
<dbReference type="Gene3D" id="2.60.390.10">
    <property type="entry name" value="Beta-galactosidase, domain 3"/>
    <property type="match status" value="1"/>
</dbReference>
<dbReference type="SUPFAM" id="SSF117100">
    <property type="entry name" value="Beta-galactosidase LacA, domain 3"/>
    <property type="match status" value="1"/>
</dbReference>
<evidence type="ECO:0000256" key="7">
    <source>
        <dbReference type="ARBA" id="ARBA00023295"/>
    </source>
</evidence>
<evidence type="ECO:0000259" key="10">
    <source>
        <dbReference type="SMART" id="SM01029"/>
    </source>
</evidence>
<dbReference type="InterPro" id="IPR025972">
    <property type="entry name" value="BetaGal_dom3"/>
</dbReference>
<dbReference type="GO" id="GO:0005975">
    <property type="term" value="P:carbohydrate metabolic process"/>
    <property type="evidence" value="ECO:0007669"/>
    <property type="project" value="InterPro"/>
</dbReference>
<dbReference type="GO" id="GO:0004565">
    <property type="term" value="F:beta-galactosidase activity"/>
    <property type="evidence" value="ECO:0007669"/>
    <property type="project" value="UniProtKB-EC"/>
</dbReference>
<comment type="caution">
    <text evidence="11">The sequence shown here is derived from an EMBL/GenBank/DDBJ whole genome shotgun (WGS) entry which is preliminary data.</text>
</comment>
<dbReference type="AlphaFoldDB" id="A0AAD4PSH9"/>
<dbReference type="FunFam" id="2.60.390.10:FF:000001">
    <property type="entry name" value="Beta-galactosidase A"/>
    <property type="match status" value="1"/>
</dbReference>
<dbReference type="InterPro" id="IPR018954">
    <property type="entry name" value="Betagal_dom2"/>
</dbReference>
<dbReference type="SUPFAM" id="SSF49785">
    <property type="entry name" value="Galactose-binding domain-like"/>
    <property type="match status" value="2"/>
</dbReference>
<evidence type="ECO:0000256" key="4">
    <source>
        <dbReference type="ARBA" id="ARBA00022729"/>
    </source>
</evidence>
<name>A0AAD4PSH9_9EURO</name>
<dbReference type="InterPro" id="IPR001944">
    <property type="entry name" value="Glycoside_Hdrlase_35"/>
</dbReference>
<dbReference type="SMART" id="SM01029">
    <property type="entry name" value="BetaGal_dom2"/>
    <property type="match status" value="1"/>
</dbReference>
<dbReference type="Pfam" id="PF01301">
    <property type="entry name" value="Glyco_hydro_35"/>
    <property type="match status" value="1"/>
</dbReference>
<dbReference type="InterPro" id="IPR037110">
    <property type="entry name" value="Betagal_dom2_sf"/>
</dbReference>
<dbReference type="PROSITE" id="PS01182">
    <property type="entry name" value="GLYCOSYL_HYDROL_F35"/>
    <property type="match status" value="1"/>
</dbReference>
<evidence type="ECO:0000256" key="9">
    <source>
        <dbReference type="RuleBase" id="RU003679"/>
    </source>
</evidence>
<keyword evidence="12" id="KW-1185">Reference proteome</keyword>
<keyword evidence="5 8" id="KW-0378">Hydrolase</keyword>